<feature type="domain" description="BTB" evidence="3">
    <location>
        <begin position="60"/>
        <end position="131"/>
    </location>
</feature>
<reference evidence="5 6" key="1">
    <citation type="journal article" date="2019" name="Genome Biol. Evol.">
        <title>The Rhododendron genome and chromosomal organization provide insight into shared whole-genome duplications across the heath family (Ericaceae).</title>
        <authorList>
            <person name="Soza V.L."/>
            <person name="Lindsley D."/>
            <person name="Waalkes A."/>
            <person name="Ramage E."/>
            <person name="Patwardhan R.P."/>
            <person name="Burton J.N."/>
            <person name="Adey A."/>
            <person name="Kumar A."/>
            <person name="Qiu R."/>
            <person name="Shendure J."/>
            <person name="Hall B."/>
        </authorList>
    </citation>
    <scope>NUCLEOTIDE SEQUENCE [LARGE SCALE GENOMIC DNA]</scope>
    <source>
        <strain evidence="5">RSF 1966-606</strain>
    </source>
</reference>
<dbReference type="PANTHER" id="PTHR46475:SF1">
    <property type="entry name" value="REGULATORY PROTEIN NPR2"/>
    <property type="match status" value="1"/>
</dbReference>
<organism evidence="5 6">
    <name type="scientific">Rhododendron williamsianum</name>
    <dbReference type="NCBI Taxonomy" id="262921"/>
    <lineage>
        <taxon>Eukaryota</taxon>
        <taxon>Viridiplantae</taxon>
        <taxon>Streptophyta</taxon>
        <taxon>Embryophyta</taxon>
        <taxon>Tracheophyta</taxon>
        <taxon>Spermatophyta</taxon>
        <taxon>Magnoliopsida</taxon>
        <taxon>eudicotyledons</taxon>
        <taxon>Gunneridae</taxon>
        <taxon>Pentapetalae</taxon>
        <taxon>asterids</taxon>
        <taxon>Ericales</taxon>
        <taxon>Ericaceae</taxon>
        <taxon>Ericoideae</taxon>
        <taxon>Rhodoreae</taxon>
        <taxon>Rhododendron</taxon>
    </lineage>
</organism>
<dbReference type="Pfam" id="PF00651">
    <property type="entry name" value="BTB"/>
    <property type="match status" value="1"/>
</dbReference>
<accession>A0A6A4KU53</accession>
<dbReference type="PROSITE" id="PS50097">
    <property type="entry name" value="BTB"/>
    <property type="match status" value="1"/>
</dbReference>
<evidence type="ECO:0000259" key="4">
    <source>
        <dbReference type="PROSITE" id="PS52046"/>
    </source>
</evidence>
<dbReference type="Proteomes" id="UP000428333">
    <property type="component" value="Linkage Group LG12"/>
</dbReference>
<evidence type="ECO:0000256" key="1">
    <source>
        <dbReference type="ARBA" id="ARBA00004906"/>
    </source>
</evidence>
<dbReference type="InterPro" id="IPR011333">
    <property type="entry name" value="SKP1/BTB/POZ_sf"/>
</dbReference>
<dbReference type="GO" id="GO:2000031">
    <property type="term" value="P:regulation of salicylic acid mediated signaling pathway"/>
    <property type="evidence" value="ECO:0007669"/>
    <property type="project" value="InterPro"/>
</dbReference>
<gene>
    <name evidence="5" type="ORF">C3L33_19311</name>
</gene>
<keyword evidence="2" id="KW-0863">Zinc-finger</keyword>
<comment type="pathway">
    <text evidence="1">Protein modification; protein ubiquitination.</text>
</comment>
<evidence type="ECO:0000313" key="5">
    <source>
        <dbReference type="EMBL" id="KAE9448802.1"/>
    </source>
</evidence>
<comment type="caution">
    <text evidence="2">Lacks conserved residue(s) required for the propagation of feature annotation.</text>
</comment>
<feature type="non-terminal residue" evidence="5">
    <location>
        <position position="1"/>
    </location>
</feature>
<dbReference type="GO" id="GO:0050832">
    <property type="term" value="P:defense response to fungus"/>
    <property type="evidence" value="ECO:0007669"/>
    <property type="project" value="TreeGrafter"/>
</dbReference>
<dbReference type="GO" id="GO:0005634">
    <property type="term" value="C:nucleus"/>
    <property type="evidence" value="ECO:0007669"/>
    <property type="project" value="TreeGrafter"/>
</dbReference>
<dbReference type="PANTHER" id="PTHR46475">
    <property type="entry name" value="REGULATORY PROTEIN NPR3"/>
    <property type="match status" value="1"/>
</dbReference>
<dbReference type="InterPro" id="IPR000210">
    <property type="entry name" value="BTB/POZ_dom"/>
</dbReference>
<dbReference type="SUPFAM" id="SSF54695">
    <property type="entry name" value="POZ domain"/>
    <property type="match status" value="1"/>
</dbReference>
<sequence length="385" mass="42246">MDTVLTPFSDSNDMVTSGSSSISYAAHTESLPSSEPEIVALRHLSRNLDSILTSDSPSFSDAKIAVAGGREIQIHRCILSARSPFFKNMFSGKERGVKLELKDLAKDFEVSFDALVTVLVYLYSGKVRAARPEGVCVCVDDECDHVACRPSVDFLVEVLYASFVFEVADLVALYQRLTRAADYYKSTDQGKASPKDRLCIEILEQAERRDPLLGEASASLAKAGDDLRMKLLYLENRVGLAKLLFPMEAKVAMDIAQVDGTSEFTLASINSKNMHGVVLVDDRVELAAYELERGLAHLESASEFCLWKIRVAAWVPPPQLGGAAKLVLPNGTRVMLGLDRFTTDQPNVGVGPIWTWTPVHLIPFGKKSDNSVVILVHFTGRASEF</sequence>
<dbReference type="AlphaFoldDB" id="A0A6A4KU53"/>
<evidence type="ECO:0000256" key="2">
    <source>
        <dbReference type="PROSITE-ProRule" id="PRU01391"/>
    </source>
</evidence>
<name>A0A6A4KU53_9ERIC</name>
<dbReference type="Pfam" id="PF12313">
    <property type="entry name" value="NPR1_like_C"/>
    <property type="match status" value="1"/>
</dbReference>
<feature type="domain" description="C2HC NPR-type" evidence="4">
    <location>
        <begin position="135"/>
        <end position="149"/>
    </location>
</feature>
<dbReference type="InterPro" id="IPR044292">
    <property type="entry name" value="NPR"/>
</dbReference>
<keyword evidence="6" id="KW-1185">Reference proteome</keyword>
<dbReference type="GO" id="GO:0009862">
    <property type="term" value="P:systemic acquired resistance, salicylic acid mediated signaling pathway"/>
    <property type="evidence" value="ECO:0007669"/>
    <property type="project" value="InterPro"/>
</dbReference>
<dbReference type="Gene3D" id="3.30.710.10">
    <property type="entry name" value="Potassium Channel Kv1.1, Chain A"/>
    <property type="match status" value="1"/>
</dbReference>
<dbReference type="GO" id="GO:0005737">
    <property type="term" value="C:cytoplasm"/>
    <property type="evidence" value="ECO:0007669"/>
    <property type="project" value="TreeGrafter"/>
</dbReference>
<comment type="caution">
    <text evidence="5">The sequence shown here is derived from an EMBL/GenBank/DDBJ whole genome shotgun (WGS) entry which is preliminary data.</text>
</comment>
<proteinExistence type="predicted"/>
<dbReference type="SMART" id="SM00225">
    <property type="entry name" value="BTB"/>
    <property type="match status" value="1"/>
</dbReference>
<dbReference type="InterPro" id="IPR057250">
    <property type="entry name" value="Znf_C2HC_NPR-type"/>
</dbReference>
<dbReference type="GO" id="GO:0042742">
    <property type="term" value="P:defense response to bacterium"/>
    <property type="evidence" value="ECO:0007669"/>
    <property type="project" value="TreeGrafter"/>
</dbReference>
<evidence type="ECO:0000259" key="3">
    <source>
        <dbReference type="PROSITE" id="PS50097"/>
    </source>
</evidence>
<evidence type="ECO:0000313" key="6">
    <source>
        <dbReference type="Proteomes" id="UP000428333"/>
    </source>
</evidence>
<dbReference type="InterPro" id="IPR021094">
    <property type="entry name" value="NPR1/NIM1-like_C"/>
</dbReference>
<dbReference type="PROSITE" id="PS52046">
    <property type="entry name" value="ZF_C2HC_NPR"/>
    <property type="match status" value="1"/>
</dbReference>
<keyword evidence="2" id="KW-0862">Zinc</keyword>
<protein>
    <submittedName>
        <fullName evidence="5">Uncharacterized protein</fullName>
    </submittedName>
</protein>
<dbReference type="CDD" id="cd18310">
    <property type="entry name" value="BTB_POZ_NPR_plant"/>
    <property type="match status" value="1"/>
</dbReference>
<keyword evidence="2" id="KW-0479">Metal-binding</keyword>
<dbReference type="GO" id="GO:0008270">
    <property type="term" value="F:zinc ion binding"/>
    <property type="evidence" value="ECO:0007669"/>
    <property type="project" value="UniProtKB-KW"/>
</dbReference>
<dbReference type="EMBL" id="QEFC01003385">
    <property type="protein sequence ID" value="KAE9448802.1"/>
    <property type="molecule type" value="Genomic_DNA"/>
</dbReference>
<dbReference type="OrthoDB" id="1745505at2759"/>
<dbReference type="GO" id="GO:2000022">
    <property type="term" value="P:regulation of jasmonic acid mediated signaling pathway"/>
    <property type="evidence" value="ECO:0007669"/>
    <property type="project" value="InterPro"/>
</dbReference>